<dbReference type="EMBL" id="SIDB01000003">
    <property type="protein sequence ID" value="KAI3434688.1"/>
    <property type="molecule type" value="Genomic_DNA"/>
</dbReference>
<dbReference type="InterPro" id="IPR007112">
    <property type="entry name" value="Expansin/allergen_DPBB_dom"/>
</dbReference>
<feature type="signal peptide" evidence="3">
    <location>
        <begin position="1"/>
        <end position="25"/>
    </location>
</feature>
<dbReference type="PANTHER" id="PTHR31836">
    <property type="match status" value="1"/>
</dbReference>
<gene>
    <name evidence="5" type="ORF">D9Q98_002751</name>
</gene>
<dbReference type="Gene3D" id="2.40.40.10">
    <property type="entry name" value="RlpA-like domain"/>
    <property type="match status" value="2"/>
</dbReference>
<evidence type="ECO:0000259" key="4">
    <source>
        <dbReference type="PROSITE" id="PS50842"/>
    </source>
</evidence>
<organism evidence="5 6">
    <name type="scientific">Chlorella vulgaris</name>
    <name type="common">Green alga</name>
    <dbReference type="NCBI Taxonomy" id="3077"/>
    <lineage>
        <taxon>Eukaryota</taxon>
        <taxon>Viridiplantae</taxon>
        <taxon>Chlorophyta</taxon>
        <taxon>core chlorophytes</taxon>
        <taxon>Trebouxiophyceae</taxon>
        <taxon>Chlorellales</taxon>
        <taxon>Chlorellaceae</taxon>
        <taxon>Chlorella clade</taxon>
        <taxon>Chlorella</taxon>
    </lineage>
</organism>
<dbReference type="InterPro" id="IPR051477">
    <property type="entry name" value="Expansin_CellWall"/>
</dbReference>
<keyword evidence="6" id="KW-1185">Reference proteome</keyword>
<keyword evidence="1 3" id="KW-0732">Signal</keyword>
<feature type="compositionally biased region" description="Low complexity" evidence="2">
    <location>
        <begin position="59"/>
        <end position="75"/>
    </location>
</feature>
<reference evidence="5" key="1">
    <citation type="journal article" date="2019" name="Plant J.">
        <title>Chlorella vulgaris genome assembly and annotation reveals the molecular basis for metabolic acclimation to high light conditions.</title>
        <authorList>
            <person name="Cecchin M."/>
            <person name="Marcolungo L."/>
            <person name="Rossato M."/>
            <person name="Girolomoni L."/>
            <person name="Cosentino E."/>
            <person name="Cuine S."/>
            <person name="Li-Beisson Y."/>
            <person name="Delledonne M."/>
            <person name="Ballottari M."/>
        </authorList>
    </citation>
    <scope>NUCLEOTIDE SEQUENCE</scope>
    <source>
        <strain evidence="5">211/11P</strain>
    </source>
</reference>
<dbReference type="Gene3D" id="2.60.40.760">
    <property type="entry name" value="Expansin, cellulose-binding-like domain"/>
    <property type="match status" value="1"/>
</dbReference>
<evidence type="ECO:0000256" key="2">
    <source>
        <dbReference type="SAM" id="MobiDB-lite"/>
    </source>
</evidence>
<dbReference type="InterPro" id="IPR036908">
    <property type="entry name" value="RlpA-like_sf"/>
</dbReference>
<feature type="chain" id="PRO_5039557442" description="Expansin-like EG45 domain-containing protein" evidence="3">
    <location>
        <begin position="26"/>
        <end position="625"/>
    </location>
</feature>
<dbReference type="PROSITE" id="PS50842">
    <property type="entry name" value="EXPANSIN_EG45"/>
    <property type="match status" value="2"/>
</dbReference>
<protein>
    <recommendedName>
        <fullName evidence="4">Expansin-like EG45 domain-containing protein</fullName>
    </recommendedName>
</protein>
<feature type="domain" description="Expansin-like EG45" evidence="4">
    <location>
        <begin position="218"/>
        <end position="280"/>
    </location>
</feature>
<dbReference type="SUPFAM" id="SSF50685">
    <property type="entry name" value="Barwin-like endoglucanases"/>
    <property type="match status" value="2"/>
</dbReference>
<proteinExistence type="predicted"/>
<reference evidence="5" key="2">
    <citation type="submission" date="2020-11" db="EMBL/GenBank/DDBJ databases">
        <authorList>
            <person name="Cecchin M."/>
            <person name="Marcolungo L."/>
            <person name="Rossato M."/>
            <person name="Girolomoni L."/>
            <person name="Cosentino E."/>
            <person name="Cuine S."/>
            <person name="Li-Beisson Y."/>
            <person name="Delledonne M."/>
            <person name="Ballottari M."/>
        </authorList>
    </citation>
    <scope>NUCLEOTIDE SEQUENCE</scope>
    <source>
        <strain evidence="5">211/11P</strain>
        <tissue evidence="5">Whole cell</tissue>
    </source>
</reference>
<evidence type="ECO:0000313" key="6">
    <source>
        <dbReference type="Proteomes" id="UP001055712"/>
    </source>
</evidence>
<feature type="region of interest" description="Disordered" evidence="2">
    <location>
        <begin position="50"/>
        <end position="75"/>
    </location>
</feature>
<dbReference type="OrthoDB" id="406505at2759"/>
<feature type="domain" description="Expansin-like EG45" evidence="4">
    <location>
        <begin position="432"/>
        <end position="528"/>
    </location>
</feature>
<dbReference type="InterPro" id="IPR036749">
    <property type="entry name" value="Expansin_CBD_sf"/>
</dbReference>
<dbReference type="PANTHER" id="PTHR31836:SF21">
    <property type="entry name" value="EXPANSIN-LIKE PROTEIN 7"/>
    <property type="match status" value="1"/>
</dbReference>
<comment type="caution">
    <text evidence="5">The sequence shown here is derived from an EMBL/GenBank/DDBJ whole genome shotgun (WGS) entry which is preliminary data.</text>
</comment>
<name>A0A9D4TTU8_CHLVU</name>
<sequence length="625" mass="65738">MPSSALAAALCVVAALLAAGRPCTSQSLPAASSLDGTTLSGLAAIPASEDLQQPVGTFTPTPSAESSEAEPAVPASEDEFALLQALPLPPTFAPASEAPQLPVGLVAAAPQPEMFSQADNTLAAKQQLPGFEEGLPADALVALGTVSQPAQAGSEPLSAPPERSNFTQLISLLDPPPDFTLPPLSAQQQANLPRLQQLRQGLGTVGVRRNVGNFDGADMACGMGYLSNYFAAFFAGLPDALFQNGRLCGTCVRVWCVDSICLDPLVRNATFMVTDRCTDCKGDDLLVSARGFANLTGIDINISPTLRIAWALESCGIKMLASNNNNPTFLAFNFSNLKQLLRAVAIGNLMFQGTNYGSWELNSPGVDIQLAPPYLLTLQSDVFGDAANGEPVTFGLLPEAAEANSSYVRLRYKARAISAYSPEPVPTSGVQRLGCGFGWLDPSFSGAYIGVGSSAFSGGTACGRCVEVQCDDQACSDPGSSLVVQIVDLCGDCFGADISLSMPAFLNFTGAAPASNPTLEVSWEFVDCSDLIDGTIKMLVKRGGNAYYQSFNFANARVPIAAVAVNGDRLRRSTSNWWDWNPGAPIDPRGPFEIALLSSNREVLRIKVTRLQSQDVGVQFKSAAD</sequence>
<evidence type="ECO:0000256" key="1">
    <source>
        <dbReference type="ARBA" id="ARBA00022729"/>
    </source>
</evidence>
<dbReference type="AlphaFoldDB" id="A0A9D4TTU8"/>
<dbReference type="Proteomes" id="UP001055712">
    <property type="component" value="Unassembled WGS sequence"/>
</dbReference>
<evidence type="ECO:0000313" key="5">
    <source>
        <dbReference type="EMBL" id="KAI3434688.1"/>
    </source>
</evidence>
<dbReference type="CDD" id="cd22271">
    <property type="entry name" value="DPBB_EXP_N-like"/>
    <property type="match status" value="2"/>
</dbReference>
<evidence type="ECO:0000256" key="3">
    <source>
        <dbReference type="SAM" id="SignalP"/>
    </source>
</evidence>
<accession>A0A9D4TTU8</accession>